<protein>
    <recommendedName>
        <fullName evidence="5">Secreted protein</fullName>
    </recommendedName>
</protein>
<evidence type="ECO:0000256" key="1">
    <source>
        <dbReference type="SAM" id="MobiDB-lite"/>
    </source>
</evidence>
<evidence type="ECO:0000256" key="2">
    <source>
        <dbReference type="SAM" id="SignalP"/>
    </source>
</evidence>
<feature type="compositionally biased region" description="Polar residues" evidence="1">
    <location>
        <begin position="149"/>
        <end position="162"/>
    </location>
</feature>
<dbReference type="EMBL" id="JADPRT010000017">
    <property type="protein sequence ID" value="MBF9072658.1"/>
    <property type="molecule type" value="Genomic_DNA"/>
</dbReference>
<dbReference type="Proteomes" id="UP000657385">
    <property type="component" value="Unassembled WGS sequence"/>
</dbReference>
<evidence type="ECO:0000313" key="3">
    <source>
        <dbReference type="EMBL" id="MBF9072658.1"/>
    </source>
</evidence>
<sequence length="453" mass="48416">MNRTALRRSAVATLCLGLAAVPACPAFAQHAPQEQQRRQADVALINGDFSLPAFTGSPSTANVAGWSVGSTSANNGAGTSQGVWRYPGDKDGHPDKLTAVMLRQSGADYAFKQRLRGVRPGARVTVTFDDSPGVSIYCTTRTVEQGQTYTVQGEGGSSQNELTEPDPDKTWNVEGNGVWRTGRSYTFTADSYEPLLTFTSTVPAKPYAAANGTGTNGGYCGPMIAGLKAVQVEPPVDKTIRSTDLPPSEAFKGNDARPVSEAVTECARNAKQCTFTPLADYSFSYYAPAQQVDETYINCTRATLDRTRPLTFNSRTISDLPAAAGLPPADAKTAPSSMNQQFTTGTGSSPSWSPSTDRSVKEVVNPGEASWFEAQSGRQRTEGWFTSNPTPADPNQDWRIYTVLDYPSPQIADRLYQRTGPLTSAELARCRADRPSALTPNDQGAPAGGVNRG</sequence>
<feature type="compositionally biased region" description="Low complexity" evidence="1">
    <location>
        <begin position="343"/>
        <end position="356"/>
    </location>
</feature>
<feature type="region of interest" description="Disordered" evidence="1">
    <location>
        <begin position="373"/>
        <end position="393"/>
    </location>
</feature>
<evidence type="ECO:0000313" key="4">
    <source>
        <dbReference type="Proteomes" id="UP000657385"/>
    </source>
</evidence>
<dbReference type="RefSeq" id="WP_196197821.1">
    <property type="nucleotide sequence ID" value="NZ_JADPRT010000017.1"/>
</dbReference>
<proteinExistence type="predicted"/>
<feature type="chain" id="PRO_5037163005" description="Secreted protein" evidence="2">
    <location>
        <begin position="29"/>
        <end position="453"/>
    </location>
</feature>
<keyword evidence="2" id="KW-0732">Signal</keyword>
<evidence type="ECO:0008006" key="5">
    <source>
        <dbReference type="Google" id="ProtNLM"/>
    </source>
</evidence>
<keyword evidence="4" id="KW-1185">Reference proteome</keyword>
<feature type="region of interest" description="Disordered" evidence="1">
    <location>
        <begin position="149"/>
        <end position="169"/>
    </location>
</feature>
<feature type="compositionally biased region" description="Low complexity" evidence="1">
    <location>
        <begin position="321"/>
        <end position="331"/>
    </location>
</feature>
<comment type="caution">
    <text evidence="3">The sequence shown here is derived from an EMBL/GenBank/DDBJ whole genome shotgun (WGS) entry which is preliminary data.</text>
</comment>
<feature type="region of interest" description="Disordered" evidence="1">
    <location>
        <begin position="321"/>
        <end position="359"/>
    </location>
</feature>
<gene>
    <name evidence="3" type="ORF">I2501_32035</name>
</gene>
<feature type="signal peptide" evidence="2">
    <location>
        <begin position="1"/>
        <end position="28"/>
    </location>
</feature>
<dbReference type="AlphaFoldDB" id="A0A931B9I7"/>
<feature type="region of interest" description="Disordered" evidence="1">
    <location>
        <begin position="430"/>
        <end position="453"/>
    </location>
</feature>
<accession>A0A931B9I7</accession>
<organism evidence="3 4">
    <name type="scientific">Streptacidiphilus fuscans</name>
    <dbReference type="NCBI Taxonomy" id="2789292"/>
    <lineage>
        <taxon>Bacteria</taxon>
        <taxon>Bacillati</taxon>
        <taxon>Actinomycetota</taxon>
        <taxon>Actinomycetes</taxon>
        <taxon>Kitasatosporales</taxon>
        <taxon>Streptomycetaceae</taxon>
        <taxon>Streptacidiphilus</taxon>
    </lineage>
</organism>
<reference evidence="3" key="1">
    <citation type="submission" date="2020-11" db="EMBL/GenBank/DDBJ databases">
        <title>Isolation and identification of active actinomycetes.</title>
        <authorList>
            <person name="Yu B."/>
        </authorList>
    </citation>
    <scope>NUCLEOTIDE SEQUENCE</scope>
    <source>
        <strain evidence="3">NEAU-YB345</strain>
    </source>
</reference>
<name>A0A931B9I7_9ACTN</name>